<evidence type="ECO:0000313" key="20">
    <source>
        <dbReference type="Ensembl" id="ENSCHIP00010004944.1"/>
    </source>
</evidence>
<feature type="region of interest" description="Disordered" evidence="17">
    <location>
        <begin position="249"/>
        <end position="369"/>
    </location>
</feature>
<organism evidence="20">
    <name type="scientific">Capra hircus</name>
    <name type="common">Goat</name>
    <dbReference type="NCBI Taxonomy" id="9925"/>
    <lineage>
        <taxon>Eukaryota</taxon>
        <taxon>Metazoa</taxon>
        <taxon>Chordata</taxon>
        <taxon>Craniata</taxon>
        <taxon>Vertebrata</taxon>
        <taxon>Euteleostomi</taxon>
        <taxon>Mammalia</taxon>
        <taxon>Eutheria</taxon>
        <taxon>Laurasiatheria</taxon>
        <taxon>Artiodactyla</taxon>
        <taxon>Ruminantia</taxon>
        <taxon>Pecora</taxon>
        <taxon>Bovidae</taxon>
        <taxon>Caprinae</taxon>
        <taxon>Capra</taxon>
    </lineage>
</organism>
<feature type="compositionally biased region" description="Polar residues" evidence="17">
    <location>
        <begin position="273"/>
        <end position="290"/>
    </location>
</feature>
<dbReference type="PROSITE" id="PS50106">
    <property type="entry name" value="PDZ"/>
    <property type="match status" value="1"/>
</dbReference>
<feature type="domain" description="SAM" evidence="18">
    <location>
        <begin position="1001"/>
        <end position="1064"/>
    </location>
</feature>
<keyword evidence="3" id="KW-0963">Cytoplasm</keyword>
<dbReference type="Pfam" id="PF00595">
    <property type="entry name" value="PDZ"/>
    <property type="match status" value="1"/>
</dbReference>
<evidence type="ECO:0000256" key="13">
    <source>
        <dbReference type="ARBA" id="ARBA00076637"/>
    </source>
</evidence>
<evidence type="ECO:0000256" key="4">
    <source>
        <dbReference type="ARBA" id="ARBA00022553"/>
    </source>
</evidence>
<keyword evidence="4" id="KW-0597">Phosphoprotein</keyword>
<dbReference type="GO" id="GO:0030425">
    <property type="term" value="C:dendrite"/>
    <property type="evidence" value="ECO:0007669"/>
    <property type="project" value="TreeGrafter"/>
</dbReference>
<keyword evidence="5" id="KW-0221">Differentiation</keyword>
<dbReference type="PROSITE" id="PS50105">
    <property type="entry name" value="SAM_DOMAIN"/>
    <property type="match status" value="1"/>
</dbReference>
<keyword evidence="9" id="KW-0009">Actin-binding</keyword>
<dbReference type="InterPro" id="IPR001660">
    <property type="entry name" value="SAM"/>
</dbReference>
<evidence type="ECO:0000256" key="11">
    <source>
        <dbReference type="ARBA" id="ARBA00034103"/>
    </source>
</evidence>
<evidence type="ECO:0000256" key="5">
    <source>
        <dbReference type="ARBA" id="ARBA00022782"/>
    </source>
</evidence>
<feature type="coiled-coil region" evidence="16">
    <location>
        <begin position="599"/>
        <end position="626"/>
    </location>
</feature>
<reference evidence="20" key="1">
    <citation type="submission" date="2019-03" db="EMBL/GenBank/DDBJ databases">
        <title>Genome sequencing and reference-guided assembly of Black Bengal Goat (Capra hircus).</title>
        <authorList>
            <person name="Siddiki A.Z."/>
            <person name="Baten A."/>
            <person name="Billah M."/>
            <person name="Alam M.A.U."/>
            <person name="Shawrob K.S.M."/>
            <person name="Saha S."/>
            <person name="Chowdhury M."/>
            <person name="Rahman A.H."/>
            <person name="Stear M."/>
            <person name="Miah G."/>
            <person name="Das G.B."/>
            <person name="Hossain M.M."/>
            <person name="Kumkum M."/>
            <person name="Islam M.S."/>
            <person name="Mollah A.M."/>
            <person name="Ahsan A."/>
            <person name="Tusar F."/>
            <person name="Khan M.K.I."/>
        </authorList>
    </citation>
    <scope>NUCLEOTIDE SEQUENCE [LARGE SCALE GENOMIC DNA]</scope>
</reference>
<dbReference type="PANTHER" id="PTHR16154:SF22">
    <property type="entry name" value="NEURABIN-1"/>
    <property type="match status" value="1"/>
</dbReference>
<dbReference type="GO" id="GO:0031175">
    <property type="term" value="P:neuron projection development"/>
    <property type="evidence" value="ECO:0007669"/>
    <property type="project" value="TreeGrafter"/>
</dbReference>
<dbReference type="Ensembl" id="ENSCHIT00010006860.1">
    <property type="protein sequence ID" value="ENSCHIP00010004944.1"/>
    <property type="gene ID" value="ENSCHIG00010003525.1"/>
</dbReference>
<dbReference type="GO" id="GO:0019722">
    <property type="term" value="P:calcium-mediated signaling"/>
    <property type="evidence" value="ECO:0007669"/>
    <property type="project" value="TreeGrafter"/>
</dbReference>
<dbReference type="Pfam" id="PF17817">
    <property type="entry name" value="PDZ_5"/>
    <property type="match status" value="1"/>
</dbReference>
<reference evidence="20" key="2">
    <citation type="submission" date="2025-08" db="UniProtKB">
        <authorList>
            <consortium name="Ensembl"/>
        </authorList>
    </citation>
    <scope>IDENTIFICATION</scope>
</reference>
<dbReference type="GO" id="GO:0051015">
    <property type="term" value="F:actin filament binding"/>
    <property type="evidence" value="ECO:0007669"/>
    <property type="project" value="TreeGrafter"/>
</dbReference>
<evidence type="ECO:0000256" key="14">
    <source>
        <dbReference type="ARBA" id="ARBA00077125"/>
    </source>
</evidence>
<feature type="compositionally biased region" description="Polar residues" evidence="17">
    <location>
        <begin position="195"/>
        <end position="216"/>
    </location>
</feature>
<dbReference type="SMART" id="SM00228">
    <property type="entry name" value="PDZ"/>
    <property type="match status" value="1"/>
</dbReference>
<evidence type="ECO:0000256" key="16">
    <source>
        <dbReference type="SAM" id="Coils"/>
    </source>
</evidence>
<dbReference type="SUPFAM" id="SSF50156">
    <property type="entry name" value="PDZ domain-like"/>
    <property type="match status" value="1"/>
</dbReference>
<feature type="compositionally biased region" description="Low complexity" evidence="17">
    <location>
        <begin position="181"/>
        <end position="194"/>
    </location>
</feature>
<evidence type="ECO:0000256" key="17">
    <source>
        <dbReference type="SAM" id="MobiDB-lite"/>
    </source>
</evidence>
<dbReference type="AlphaFoldDB" id="A0A8C2NIU7"/>
<dbReference type="InterPro" id="IPR043446">
    <property type="entry name" value="Neurabin-like"/>
</dbReference>
<dbReference type="GO" id="GO:0005737">
    <property type="term" value="C:cytoplasm"/>
    <property type="evidence" value="ECO:0007669"/>
    <property type="project" value="TreeGrafter"/>
</dbReference>
<dbReference type="CDD" id="cd09512">
    <property type="entry name" value="SAM_Neurabin-like"/>
    <property type="match status" value="1"/>
</dbReference>
<evidence type="ECO:0000256" key="3">
    <source>
        <dbReference type="ARBA" id="ARBA00022490"/>
    </source>
</evidence>
<feature type="region of interest" description="Disordered" evidence="17">
    <location>
        <begin position="1067"/>
        <end position="1110"/>
    </location>
</feature>
<feature type="compositionally biased region" description="Basic and acidic residues" evidence="17">
    <location>
        <begin position="1067"/>
        <end position="1091"/>
    </location>
</feature>
<keyword evidence="2" id="KW-0217">Developmental protein</keyword>
<evidence type="ECO:0000256" key="12">
    <source>
        <dbReference type="ARBA" id="ARBA00067399"/>
    </source>
</evidence>
<dbReference type="InterPro" id="IPR036034">
    <property type="entry name" value="PDZ_sf"/>
</dbReference>
<feature type="compositionally biased region" description="Basic and acidic residues" evidence="17">
    <location>
        <begin position="262"/>
        <end position="272"/>
    </location>
</feature>
<protein>
    <recommendedName>
        <fullName evidence="12">Neurabin-1</fullName>
    </recommendedName>
    <alternativeName>
        <fullName evidence="14">Neurabin-I</fullName>
    </alternativeName>
    <alternativeName>
        <fullName evidence="13">Neural tissue-specific F-actin-binding protein I</fullName>
    </alternativeName>
    <alternativeName>
        <fullName evidence="15">Protein phosphatase 1 regulatory subunit 9A</fullName>
    </alternativeName>
</protein>
<keyword evidence="8 16" id="KW-0175">Coiled coil</keyword>
<keyword evidence="10" id="KW-0206">Cytoskeleton</keyword>
<dbReference type="GO" id="GO:0014069">
    <property type="term" value="C:postsynaptic density"/>
    <property type="evidence" value="ECO:0007669"/>
    <property type="project" value="TreeGrafter"/>
</dbReference>
<evidence type="ECO:0000256" key="8">
    <source>
        <dbReference type="ARBA" id="ARBA00023054"/>
    </source>
</evidence>
<evidence type="ECO:0000256" key="6">
    <source>
        <dbReference type="ARBA" id="ARBA00022902"/>
    </source>
</evidence>
<feature type="compositionally biased region" description="Low complexity" evidence="17">
    <location>
        <begin position="942"/>
        <end position="963"/>
    </location>
</feature>
<dbReference type="InterPro" id="IPR040645">
    <property type="entry name" value="Neurabin-1/2_PDZ"/>
</dbReference>
<evidence type="ECO:0000259" key="18">
    <source>
        <dbReference type="PROSITE" id="PS50105"/>
    </source>
</evidence>
<feature type="coiled-coil region" evidence="16">
    <location>
        <begin position="701"/>
        <end position="798"/>
    </location>
</feature>
<dbReference type="SUPFAM" id="SSF47769">
    <property type="entry name" value="SAM/Pointed domain"/>
    <property type="match status" value="1"/>
</dbReference>
<dbReference type="PANTHER" id="PTHR16154">
    <property type="entry name" value="NEURABIN"/>
    <property type="match status" value="1"/>
</dbReference>
<dbReference type="FunFam" id="2.30.42.10:FF:000010">
    <property type="entry name" value="Neurabin-1 isoform 1"/>
    <property type="match status" value="1"/>
</dbReference>
<name>A0A8C2NIU7_CAPHI</name>
<feature type="region of interest" description="Disordered" evidence="17">
    <location>
        <begin position="85"/>
        <end position="118"/>
    </location>
</feature>
<evidence type="ECO:0000256" key="1">
    <source>
        <dbReference type="ARBA" id="ARBA00004245"/>
    </source>
</evidence>
<evidence type="ECO:0000256" key="15">
    <source>
        <dbReference type="ARBA" id="ARBA00082439"/>
    </source>
</evidence>
<dbReference type="FunFam" id="1.10.150.50:FF:000008">
    <property type="entry name" value="Neurabin-1 isoform 1-like protein"/>
    <property type="match status" value="1"/>
</dbReference>
<dbReference type="GO" id="GO:0007015">
    <property type="term" value="P:actin filament organization"/>
    <property type="evidence" value="ECO:0007669"/>
    <property type="project" value="TreeGrafter"/>
</dbReference>
<dbReference type="Gene3D" id="1.10.150.50">
    <property type="entry name" value="Transcription Factor, Ets-1"/>
    <property type="match status" value="1"/>
</dbReference>
<evidence type="ECO:0000259" key="19">
    <source>
        <dbReference type="PROSITE" id="PS50106"/>
    </source>
</evidence>
<dbReference type="Gene3D" id="2.30.42.10">
    <property type="match status" value="1"/>
</dbReference>
<dbReference type="InterPro" id="IPR013761">
    <property type="entry name" value="SAM/pointed_sf"/>
</dbReference>
<feature type="compositionally biased region" description="Basic and acidic residues" evidence="17">
    <location>
        <begin position="1"/>
        <end position="12"/>
    </location>
</feature>
<dbReference type="Pfam" id="PF07647">
    <property type="entry name" value="SAM_2"/>
    <property type="match status" value="1"/>
</dbReference>
<evidence type="ECO:0000256" key="7">
    <source>
        <dbReference type="ARBA" id="ARBA00023018"/>
    </source>
</evidence>
<evidence type="ECO:0000256" key="10">
    <source>
        <dbReference type="ARBA" id="ARBA00023212"/>
    </source>
</evidence>
<feature type="domain" description="PDZ" evidence="19">
    <location>
        <begin position="503"/>
        <end position="591"/>
    </location>
</feature>
<feature type="region of interest" description="Disordered" evidence="17">
    <location>
        <begin position="1"/>
        <end position="66"/>
    </location>
</feature>
<dbReference type="InterPro" id="IPR001478">
    <property type="entry name" value="PDZ"/>
</dbReference>
<comment type="subcellular location">
    <subcellularLocation>
        <location evidence="1">Cytoplasm</location>
        <location evidence="1">Cytoskeleton</location>
    </subcellularLocation>
    <subcellularLocation>
        <location evidence="11">Synapse</location>
    </subcellularLocation>
</comment>
<dbReference type="GO" id="GO:0015629">
    <property type="term" value="C:actin cytoskeleton"/>
    <property type="evidence" value="ECO:0007669"/>
    <property type="project" value="TreeGrafter"/>
</dbReference>
<accession>A0A8C2NIU7</accession>
<dbReference type="CDD" id="cd06790">
    <property type="entry name" value="PDZ_neurabin-like"/>
    <property type="match status" value="1"/>
</dbReference>
<feature type="region of interest" description="Disordered" evidence="17">
    <location>
        <begin position="911"/>
        <end position="971"/>
    </location>
</feature>
<evidence type="ECO:0000256" key="9">
    <source>
        <dbReference type="ARBA" id="ARBA00023203"/>
    </source>
</evidence>
<feature type="region of interest" description="Disordered" evidence="17">
    <location>
        <begin position="146"/>
        <end position="220"/>
    </location>
</feature>
<proteinExistence type="predicted"/>
<feature type="compositionally biased region" description="Basic and acidic residues" evidence="17">
    <location>
        <begin position="33"/>
        <end position="49"/>
    </location>
</feature>
<keyword evidence="7" id="KW-0770">Synapse</keyword>
<sequence length="1110" mass="124484">MLKTESSGERTTLRSASPHRNAYRTEFQALKSTFDKPKSDGEQKTKEGEGSQQSRGRKYGSNVNRIKNLFMQMGMEPSENAAVIAKTRGKGPSSPQRRMKPREFLEKTDGSVVKLESSVSERISRFDTMYDGPSYSKFTETRKMFERSVHESGQNNRYSPKKEKAGGSEPQDEWGGSKSNRGSTDSLDSLSSRTEAVSPTVSQLSAVFENTDSPSAVISEKAENNEYSVTGHYPLNLPSVTVTNLDTFGHLKDSSSWSPPSKHSDDAEDARKSSTSPGLEVASKSTSLASVPSEEARQSAAAEDPASNQEAPDRTDRHTPEEPGAESEAVPEPEIPSPQNEPSEDAEARLVESEAAMQQKRELAGGDFTSADVSRFACEKEVFEEPHHFGSSHVYMHSDYNVYRVRSRYNSDWGETGTEQEEQEDSDESSYCQPDVECSEIAGLPEEEDIPANRKIKFSSAPIKVFSTYSNEDYDRRNDEVDPVAASAEYELEKRVEKLELFPVELEKDEDGLGISIIGMGVGADAGLEKLGIFVKTVTEGGAAQRDGRIQVNDQIVEVDGVSLVGVTQNFAATVLRNTKGNVRFVIGREKPGQVSEVAQLISQTLEQERRQRELLEQHYAQYDADDDENTVAELQGVSGNCNNNNNYFLKTGEYATDEEEDEVGPVLPGGDMAIEVFELPENEDVFSPSDLDTSKLSHKFKELQIKHAVTEAEIQKLKTKLQAAENEKVRWELEKTQLQQNIEENKERMMKLESYWIEAQTLCHTVNEHLKETQSQYQALEKKYNKAKKLIKDFQQKELDFIKRQEAERKKIEDLEKAHLVEVQGLQVRIRDLEAEVFRLLKQNGTQVNNNNNIFERRTSLGEVSKGDTLENLDIKQTSCQDGLSQDFNEAVPETERLDSKALKTRAQLSLKNRRQRPSRTRLYDSVSSTDGEDSLERKNFAFSDDFSPSSTSSADLSGLGAEPKTPGLSQSLVLSSDEILDDGQSPKHSQYPNRAVHEWSVQQVSHWLMSLNLEQYVSEFSAQNITGEQLLQLDGNKLKALGMTSSQDRAVVKKKLKEMKVSLEKARKAQEKMEKQREKLRRKEQEQMQRKSKKTEKMAAATEGAGEQ</sequence>
<dbReference type="SMART" id="SM00454">
    <property type="entry name" value="SAM"/>
    <property type="match status" value="1"/>
</dbReference>
<keyword evidence="6" id="KW-0524">Neurogenesis</keyword>
<feature type="compositionally biased region" description="Basic and acidic residues" evidence="17">
    <location>
        <begin position="311"/>
        <end position="321"/>
    </location>
</feature>
<evidence type="ECO:0000256" key="2">
    <source>
        <dbReference type="ARBA" id="ARBA00022473"/>
    </source>
</evidence>